<keyword evidence="8" id="KW-1185">Reference proteome</keyword>
<dbReference type="CDD" id="cd00374">
    <property type="entry name" value="RNase_T2"/>
    <property type="match status" value="1"/>
</dbReference>
<protein>
    <submittedName>
        <fullName evidence="7">Uncharacterized protein</fullName>
    </submittedName>
</protein>
<comment type="caution">
    <text evidence="7">The sequence shown here is derived from an EMBL/GenBank/DDBJ whole genome shotgun (WGS) entry which is preliminary data.</text>
</comment>
<dbReference type="InterPro" id="IPR001568">
    <property type="entry name" value="RNase_T2-like"/>
</dbReference>
<organism evidence="7 8">
    <name type="scientific">Datura stramonium</name>
    <name type="common">Jimsonweed</name>
    <name type="synonym">Common thornapple</name>
    <dbReference type="NCBI Taxonomy" id="4076"/>
    <lineage>
        <taxon>Eukaryota</taxon>
        <taxon>Viridiplantae</taxon>
        <taxon>Streptophyta</taxon>
        <taxon>Embryophyta</taxon>
        <taxon>Tracheophyta</taxon>
        <taxon>Spermatophyta</taxon>
        <taxon>Magnoliopsida</taxon>
        <taxon>eudicotyledons</taxon>
        <taxon>Gunneridae</taxon>
        <taxon>Pentapetalae</taxon>
        <taxon>asterids</taxon>
        <taxon>lamiids</taxon>
        <taxon>Solanales</taxon>
        <taxon>Solanaceae</taxon>
        <taxon>Solanoideae</taxon>
        <taxon>Datureae</taxon>
        <taxon>Datura</taxon>
    </lineage>
</organism>
<gene>
    <name evidence="7" type="ORF">HAX54_033571</name>
</gene>
<evidence type="ECO:0000256" key="4">
    <source>
        <dbReference type="ARBA" id="ARBA00023239"/>
    </source>
</evidence>
<dbReference type="PROSITE" id="PS00531">
    <property type="entry name" value="RNASE_T2_2"/>
    <property type="match status" value="1"/>
</dbReference>
<evidence type="ECO:0000256" key="1">
    <source>
        <dbReference type="ARBA" id="ARBA00007469"/>
    </source>
</evidence>
<evidence type="ECO:0000313" key="8">
    <source>
        <dbReference type="Proteomes" id="UP000823775"/>
    </source>
</evidence>
<feature type="signal peptide" evidence="6">
    <location>
        <begin position="1"/>
        <end position="20"/>
    </location>
</feature>
<sequence length="242" mass="26959">MEKELTILLVLLLSVGVTTGQNMHYNLMVYVLQWTPTFCKINTCKPNTQQIFSIHGLWPADSTGHSLTSCPRPPPAAEDLKVDLLLASDNKLEIELKAIWPNLKAGKDDREFWKYEWWKHGLCSKAALPLSAYFNAAVRVNNMIKKEMKTKNQHDYLDAGGVQPSQTHTYTKQAISSAVQKVVGENNNVYISCINLNGKILLKEIHICLDTTLHQFISCPAAAASNIERACRSAGLGIIIPI</sequence>
<evidence type="ECO:0000256" key="6">
    <source>
        <dbReference type="SAM" id="SignalP"/>
    </source>
</evidence>
<dbReference type="PROSITE" id="PS00530">
    <property type="entry name" value="RNASE_T2_1"/>
    <property type="match status" value="1"/>
</dbReference>
<name>A0ABS8SDI1_DATST</name>
<dbReference type="InterPro" id="IPR018188">
    <property type="entry name" value="RNase_T2_His_AS_1"/>
</dbReference>
<dbReference type="InterPro" id="IPR033130">
    <property type="entry name" value="RNase_T2_His_AS_2"/>
</dbReference>
<keyword evidence="2" id="KW-0540">Nuclease</keyword>
<dbReference type="Proteomes" id="UP000823775">
    <property type="component" value="Unassembled WGS sequence"/>
</dbReference>
<comment type="similarity">
    <text evidence="1 5">Belongs to the RNase T2 family.</text>
</comment>
<keyword evidence="2" id="KW-0255">Endonuclease</keyword>
<dbReference type="InterPro" id="IPR036430">
    <property type="entry name" value="RNase_T2-like_sf"/>
</dbReference>
<proteinExistence type="inferred from homology"/>
<dbReference type="PANTHER" id="PTHR11240">
    <property type="entry name" value="RIBONUCLEASE T2"/>
    <property type="match status" value="1"/>
</dbReference>
<dbReference type="PANTHER" id="PTHR11240:SF65">
    <property type="entry name" value="RIBONUCLEASE S-5-LIKE"/>
    <property type="match status" value="1"/>
</dbReference>
<dbReference type="EMBL" id="JACEIK010000430">
    <property type="protein sequence ID" value="MCD7456921.1"/>
    <property type="molecule type" value="Genomic_DNA"/>
</dbReference>
<feature type="chain" id="PRO_5045445130" evidence="6">
    <location>
        <begin position="21"/>
        <end position="242"/>
    </location>
</feature>
<evidence type="ECO:0000256" key="3">
    <source>
        <dbReference type="ARBA" id="ARBA00022801"/>
    </source>
</evidence>
<keyword evidence="4" id="KW-0456">Lyase</keyword>
<evidence type="ECO:0000313" key="7">
    <source>
        <dbReference type="EMBL" id="MCD7456921.1"/>
    </source>
</evidence>
<dbReference type="Gene3D" id="3.90.730.10">
    <property type="entry name" value="Ribonuclease T2-like"/>
    <property type="match status" value="1"/>
</dbReference>
<evidence type="ECO:0000256" key="2">
    <source>
        <dbReference type="ARBA" id="ARBA00022759"/>
    </source>
</evidence>
<evidence type="ECO:0000256" key="5">
    <source>
        <dbReference type="RuleBase" id="RU004328"/>
    </source>
</evidence>
<dbReference type="Pfam" id="PF00445">
    <property type="entry name" value="Ribonuclease_T2"/>
    <property type="match status" value="1"/>
</dbReference>
<keyword evidence="6" id="KW-0732">Signal</keyword>
<dbReference type="SUPFAM" id="SSF55895">
    <property type="entry name" value="Ribonuclease Rh-like"/>
    <property type="match status" value="1"/>
</dbReference>
<keyword evidence="3" id="KW-0378">Hydrolase</keyword>
<accession>A0ABS8SDI1</accession>
<reference evidence="7 8" key="1">
    <citation type="journal article" date="2021" name="BMC Genomics">
        <title>Datura genome reveals duplications of psychoactive alkaloid biosynthetic genes and high mutation rate following tissue culture.</title>
        <authorList>
            <person name="Rajewski A."/>
            <person name="Carter-House D."/>
            <person name="Stajich J."/>
            <person name="Litt A."/>
        </authorList>
    </citation>
    <scope>NUCLEOTIDE SEQUENCE [LARGE SCALE GENOMIC DNA]</scope>
    <source>
        <strain evidence="7">AR-01</strain>
    </source>
</reference>